<protein>
    <submittedName>
        <fullName evidence="2">Uncharacterized protein</fullName>
    </submittedName>
</protein>
<organism evidence="1 2">
    <name type="scientific">Romanomermis culicivorax</name>
    <name type="common">Nematode worm</name>
    <dbReference type="NCBI Taxonomy" id="13658"/>
    <lineage>
        <taxon>Eukaryota</taxon>
        <taxon>Metazoa</taxon>
        <taxon>Ecdysozoa</taxon>
        <taxon>Nematoda</taxon>
        <taxon>Enoplea</taxon>
        <taxon>Dorylaimia</taxon>
        <taxon>Mermithida</taxon>
        <taxon>Mermithoidea</taxon>
        <taxon>Mermithidae</taxon>
        <taxon>Romanomermis</taxon>
    </lineage>
</organism>
<accession>A0A915I2P0</accession>
<dbReference type="WBParaSite" id="nRc.2.0.1.t08398-RA">
    <property type="protein sequence ID" value="nRc.2.0.1.t08398-RA"/>
    <property type="gene ID" value="nRc.2.0.1.g08398"/>
</dbReference>
<name>A0A915I2P0_ROMCU</name>
<reference evidence="2" key="1">
    <citation type="submission" date="2022-11" db="UniProtKB">
        <authorList>
            <consortium name="WormBaseParasite"/>
        </authorList>
    </citation>
    <scope>IDENTIFICATION</scope>
</reference>
<dbReference type="Proteomes" id="UP000887565">
    <property type="component" value="Unplaced"/>
</dbReference>
<evidence type="ECO:0000313" key="1">
    <source>
        <dbReference type="Proteomes" id="UP000887565"/>
    </source>
</evidence>
<keyword evidence="1" id="KW-1185">Reference proteome</keyword>
<proteinExistence type="predicted"/>
<evidence type="ECO:0000313" key="2">
    <source>
        <dbReference type="WBParaSite" id="nRc.2.0.1.t08398-RA"/>
    </source>
</evidence>
<sequence length="75" mass="8539">MVAVSSDRNKVHNITQTTLIELRDNNCKRNPCVTGTKWQAKQWIACRRTAKDTKFQQLNISKLHYSPPTIAVVNG</sequence>
<dbReference type="AlphaFoldDB" id="A0A915I2P0"/>